<comment type="caution">
    <text evidence="2">The sequence shown here is derived from an EMBL/GenBank/DDBJ whole genome shotgun (WGS) entry which is preliminary data.</text>
</comment>
<dbReference type="CDD" id="cd16279">
    <property type="entry name" value="metallo-hydrolase-like_MBL-fold"/>
    <property type="match status" value="1"/>
</dbReference>
<dbReference type="STRING" id="109895.A0A507EET6"/>
<keyword evidence="3" id="KW-1185">Reference proteome</keyword>
<dbReference type="InterPro" id="IPR001279">
    <property type="entry name" value="Metallo-B-lactamas"/>
</dbReference>
<evidence type="ECO:0000313" key="3">
    <source>
        <dbReference type="Proteomes" id="UP000318582"/>
    </source>
</evidence>
<feature type="domain" description="Metallo-beta-lactamase" evidence="1">
    <location>
        <begin position="94"/>
        <end position="284"/>
    </location>
</feature>
<dbReference type="PANTHER" id="PTHR42663">
    <property type="entry name" value="HYDROLASE C777.06C-RELATED-RELATED"/>
    <property type="match status" value="1"/>
</dbReference>
<accession>A0A507EET6</accession>
<name>A0A507EET6_9FUNG</name>
<dbReference type="AlphaFoldDB" id="A0A507EET6"/>
<protein>
    <recommendedName>
        <fullName evidence="1">Metallo-beta-lactamase domain-containing protein</fullName>
    </recommendedName>
</protein>
<organism evidence="2 3">
    <name type="scientific">Powellomyces hirtus</name>
    <dbReference type="NCBI Taxonomy" id="109895"/>
    <lineage>
        <taxon>Eukaryota</taxon>
        <taxon>Fungi</taxon>
        <taxon>Fungi incertae sedis</taxon>
        <taxon>Chytridiomycota</taxon>
        <taxon>Chytridiomycota incertae sedis</taxon>
        <taxon>Chytridiomycetes</taxon>
        <taxon>Spizellomycetales</taxon>
        <taxon>Powellomycetaceae</taxon>
        <taxon>Powellomyces</taxon>
    </lineage>
</organism>
<evidence type="ECO:0000259" key="1">
    <source>
        <dbReference type="Pfam" id="PF12706"/>
    </source>
</evidence>
<reference evidence="2 3" key="1">
    <citation type="journal article" date="2019" name="Sci. Rep.">
        <title>Comparative genomics of chytrid fungi reveal insights into the obligate biotrophic and pathogenic lifestyle of Synchytrium endobioticum.</title>
        <authorList>
            <person name="van de Vossenberg B.T.L.H."/>
            <person name="Warris S."/>
            <person name="Nguyen H.D.T."/>
            <person name="van Gent-Pelzer M.P.E."/>
            <person name="Joly D.L."/>
            <person name="van de Geest H.C."/>
            <person name="Bonants P.J.M."/>
            <person name="Smith D.S."/>
            <person name="Levesque C.A."/>
            <person name="van der Lee T.A.J."/>
        </authorList>
    </citation>
    <scope>NUCLEOTIDE SEQUENCE [LARGE SCALE GENOMIC DNA]</scope>
    <source>
        <strain evidence="2 3">CBS 809.83</strain>
    </source>
</reference>
<proteinExistence type="predicted"/>
<evidence type="ECO:0000313" key="2">
    <source>
        <dbReference type="EMBL" id="TPX61915.1"/>
    </source>
</evidence>
<dbReference type="PANTHER" id="PTHR42663:SF6">
    <property type="entry name" value="HYDROLASE C777.06C-RELATED"/>
    <property type="match status" value="1"/>
</dbReference>
<sequence>MTAVRSVGPNGKAPPSHVKELIFLGTGTSGNVPNIYCLTQEVPDCKVCLGALNVRIPSENTPGGGLPPAPIWGKNKRRNTSAVVRYMHSDGKMRTILIDCGKNFYESALTWFVQYRLRRIDAVIITHGHADAMLGMDDLRQWTIGGANYSVQDHIDVYLSSQSMEVVTGAFPYLVDKGKATGGGDVPSLQFHVFDNNGLKPFKIEELEVVPLEVEHGRIPEGPFMSLGFRFGDLTYISDASAIPQKTKDLIKGTKILVLDALHYVTHASHLSIPESIDMCASMLPPGGRAYLTGFSHRVDHDTLATELSEDNTLRKANVKVEPAYDGLRVHL</sequence>
<dbReference type="InterPro" id="IPR036866">
    <property type="entry name" value="RibonucZ/Hydroxyglut_hydro"/>
</dbReference>
<gene>
    <name evidence="2" type="ORF">PhCBS80983_g00769</name>
</gene>
<dbReference type="Proteomes" id="UP000318582">
    <property type="component" value="Unassembled WGS sequence"/>
</dbReference>
<dbReference type="EMBL" id="QEAQ01000005">
    <property type="protein sequence ID" value="TPX61915.1"/>
    <property type="molecule type" value="Genomic_DNA"/>
</dbReference>
<dbReference type="Pfam" id="PF12706">
    <property type="entry name" value="Lactamase_B_2"/>
    <property type="match status" value="1"/>
</dbReference>
<dbReference type="Gene3D" id="3.60.15.10">
    <property type="entry name" value="Ribonuclease Z/Hydroxyacylglutathione hydrolase-like"/>
    <property type="match status" value="1"/>
</dbReference>
<dbReference type="SUPFAM" id="SSF56281">
    <property type="entry name" value="Metallo-hydrolase/oxidoreductase"/>
    <property type="match status" value="1"/>
</dbReference>